<dbReference type="SUPFAM" id="SSF52949">
    <property type="entry name" value="Macro domain-like"/>
    <property type="match status" value="1"/>
</dbReference>
<dbReference type="NCBIfam" id="TIGR02452">
    <property type="entry name" value="TIGR02452 family protein"/>
    <property type="match status" value="1"/>
</dbReference>
<evidence type="ECO:0000313" key="4">
    <source>
        <dbReference type="Proteomes" id="UP001174997"/>
    </source>
</evidence>
<sequence length="685" mass="74848">MPPKPNKGRPSLFRPEWESSPVNSPVKLGERPSLEQQLKAPPSGQVGARPRGSLPRPPTDTPTKPRPGPSNITKFRPPPTATAPIAHTNRPVSSTLEVFKATADKVAAERAAEAKAAEEKAAAQKALEERAIAARIANRQRERDKAAAEKAAAERVAADKLAQEQRIANKLDPGLLPRNPPRVPPQSPATPSHQPPTNPPTATRPKPPIKPILKNPAVDSHRPEVDPPSDPASVASTLISHFPPTVASPSTPGTPGTPGRVPVATSYLKRDPKKPSRKPVPGHLIPFLTTAGLLRRPPISHKGKQLPTLIAAGKPTKINPVLGPTSRPVSKPNVPPRTPTGKLPLEVERLLPPTIPASPTSHTPIKSRRVPPSFRKWPEPVMSSRDELRKVARETELVLPKYLGGLKNDGSFLTQAQQCRKYTLETFPRLDPNLCPNFTQRAKIRVINSDTLDAAIAEMTALSTDNNFGQSTIPAVVNFANDTRPGGGWLNGAMAQEESIFFRSSLSLSLDKQHYPISPNSYTAAALYSPYVLIVREAQKDGHRLIKFADVAADPKVVSVFSVAAIHTPAVTECKYDRRNPGDPETFAYFSKDHERDMTKKKMRLVLRLAAAYRHRRIILGALGCGVFKNPPEDVAHCWLEVLREKEFGGAGNWWRGVTFAVYEPKPVYEGNLDIFFRVLDGQEV</sequence>
<feature type="region of interest" description="Disordered" evidence="1">
    <location>
        <begin position="315"/>
        <end position="343"/>
    </location>
</feature>
<dbReference type="PANTHER" id="PTHR35596:SF1">
    <property type="entry name" value="MICROBIAL-TYPE PARG CATALYTIC DOMAIN-CONTAINING PROTEIN"/>
    <property type="match status" value="1"/>
</dbReference>
<accession>A0AA40D512</accession>
<feature type="compositionally biased region" description="Pro residues" evidence="1">
    <location>
        <begin position="55"/>
        <end position="68"/>
    </location>
</feature>
<feature type="compositionally biased region" description="Pro residues" evidence="1">
    <location>
        <begin position="178"/>
        <end position="199"/>
    </location>
</feature>
<proteinExistence type="predicted"/>
<keyword evidence="4" id="KW-1185">Reference proteome</keyword>
<dbReference type="Gene3D" id="3.40.220.10">
    <property type="entry name" value="Leucine Aminopeptidase, subunit E, domain 1"/>
    <property type="match status" value="1"/>
</dbReference>
<name>A0AA40D512_9PEZI</name>
<dbReference type="EMBL" id="JAULSY010000132">
    <property type="protein sequence ID" value="KAK0663410.1"/>
    <property type="molecule type" value="Genomic_DNA"/>
</dbReference>
<organism evidence="3 4">
    <name type="scientific">Cercophora samala</name>
    <dbReference type="NCBI Taxonomy" id="330535"/>
    <lineage>
        <taxon>Eukaryota</taxon>
        <taxon>Fungi</taxon>
        <taxon>Dikarya</taxon>
        <taxon>Ascomycota</taxon>
        <taxon>Pezizomycotina</taxon>
        <taxon>Sordariomycetes</taxon>
        <taxon>Sordariomycetidae</taxon>
        <taxon>Sordariales</taxon>
        <taxon>Lasiosphaeriaceae</taxon>
        <taxon>Cercophora</taxon>
    </lineage>
</organism>
<dbReference type="InterPro" id="IPR019261">
    <property type="entry name" value="PARG_cat_microbial"/>
</dbReference>
<evidence type="ECO:0000259" key="2">
    <source>
        <dbReference type="Pfam" id="PF10021"/>
    </source>
</evidence>
<evidence type="ECO:0000256" key="1">
    <source>
        <dbReference type="SAM" id="MobiDB-lite"/>
    </source>
</evidence>
<feature type="compositionally biased region" description="Basic and acidic residues" evidence="1">
    <location>
        <begin position="139"/>
        <end position="169"/>
    </location>
</feature>
<feature type="compositionally biased region" description="Low complexity" evidence="1">
    <location>
        <begin position="243"/>
        <end position="263"/>
    </location>
</feature>
<dbReference type="Proteomes" id="UP001174997">
    <property type="component" value="Unassembled WGS sequence"/>
</dbReference>
<feature type="region of interest" description="Disordered" evidence="1">
    <location>
        <begin position="1"/>
        <end position="92"/>
    </location>
</feature>
<dbReference type="PANTHER" id="PTHR35596">
    <property type="entry name" value="DUF2263 DOMAIN-CONTAINING PROTEIN"/>
    <property type="match status" value="1"/>
</dbReference>
<gene>
    <name evidence="3" type="ORF">QBC41DRAFT_284617</name>
</gene>
<feature type="domain" description="Microbial-type PARG catalytic" evidence="2">
    <location>
        <begin position="417"/>
        <end position="537"/>
    </location>
</feature>
<dbReference type="Pfam" id="PF10021">
    <property type="entry name" value="PARG_cat_microb"/>
    <property type="match status" value="1"/>
</dbReference>
<dbReference type="AlphaFoldDB" id="A0AA40D512"/>
<protein>
    <recommendedName>
        <fullName evidence="2">Microbial-type PARG catalytic domain-containing protein</fullName>
    </recommendedName>
</protein>
<feature type="region of interest" description="Disordered" evidence="1">
    <location>
        <begin position="353"/>
        <end position="372"/>
    </location>
</feature>
<reference evidence="3" key="1">
    <citation type="submission" date="2023-06" db="EMBL/GenBank/DDBJ databases">
        <title>Genome-scale phylogeny and comparative genomics of the fungal order Sordariales.</title>
        <authorList>
            <consortium name="Lawrence Berkeley National Laboratory"/>
            <person name="Hensen N."/>
            <person name="Bonometti L."/>
            <person name="Westerberg I."/>
            <person name="Brannstrom I.O."/>
            <person name="Guillou S."/>
            <person name="Cros-Aarteil S."/>
            <person name="Calhoun S."/>
            <person name="Haridas S."/>
            <person name="Kuo A."/>
            <person name="Mondo S."/>
            <person name="Pangilinan J."/>
            <person name="Riley R."/>
            <person name="Labutti K."/>
            <person name="Andreopoulos B."/>
            <person name="Lipzen A."/>
            <person name="Chen C."/>
            <person name="Yanf M."/>
            <person name="Daum C."/>
            <person name="Ng V."/>
            <person name="Clum A."/>
            <person name="Steindorff A."/>
            <person name="Ohm R."/>
            <person name="Martin F."/>
            <person name="Silar P."/>
            <person name="Natvig D."/>
            <person name="Lalanne C."/>
            <person name="Gautier V."/>
            <person name="Ament-Velasquez S.L."/>
            <person name="Kruys A."/>
            <person name="Hutchinson M.I."/>
            <person name="Powell A.J."/>
            <person name="Barry K."/>
            <person name="Miller A.N."/>
            <person name="Grigoriev I.V."/>
            <person name="Debuchy R."/>
            <person name="Gladieux P."/>
            <person name="Thoren M.H."/>
            <person name="Johannesson H."/>
        </authorList>
    </citation>
    <scope>NUCLEOTIDE SEQUENCE</scope>
    <source>
        <strain evidence="3">CBS 307.81</strain>
    </source>
</reference>
<dbReference type="InterPro" id="IPR043472">
    <property type="entry name" value="Macro_dom-like"/>
</dbReference>
<feature type="region of interest" description="Disordered" evidence="1">
    <location>
        <begin position="138"/>
        <end position="263"/>
    </location>
</feature>
<dbReference type="InterPro" id="IPR012664">
    <property type="entry name" value="CHP02452"/>
</dbReference>
<comment type="caution">
    <text evidence="3">The sequence shown here is derived from an EMBL/GenBank/DDBJ whole genome shotgun (WGS) entry which is preliminary data.</text>
</comment>
<evidence type="ECO:0000313" key="3">
    <source>
        <dbReference type="EMBL" id="KAK0663410.1"/>
    </source>
</evidence>